<dbReference type="GO" id="GO:0008519">
    <property type="term" value="F:ammonium channel activity"/>
    <property type="evidence" value="ECO:0007669"/>
    <property type="project" value="InterPro"/>
</dbReference>
<organism evidence="10 11">
    <name type="scientific">Rhizorhabdus dicambivorans</name>
    <dbReference type="NCBI Taxonomy" id="1850238"/>
    <lineage>
        <taxon>Bacteria</taxon>
        <taxon>Pseudomonadati</taxon>
        <taxon>Pseudomonadota</taxon>
        <taxon>Alphaproteobacteria</taxon>
        <taxon>Sphingomonadales</taxon>
        <taxon>Sphingomonadaceae</taxon>
        <taxon>Rhizorhabdus</taxon>
    </lineage>
</organism>
<feature type="transmembrane region" description="Helical" evidence="8">
    <location>
        <begin position="281"/>
        <end position="301"/>
    </location>
</feature>
<feature type="transmembrane region" description="Helical" evidence="8">
    <location>
        <begin position="194"/>
        <end position="214"/>
    </location>
</feature>
<feature type="transmembrane region" description="Helical" evidence="8">
    <location>
        <begin position="99"/>
        <end position="118"/>
    </location>
</feature>
<feature type="transmembrane region" description="Helical" evidence="8">
    <location>
        <begin position="258"/>
        <end position="275"/>
    </location>
</feature>
<comment type="subcellular location">
    <subcellularLocation>
        <location evidence="8">Cell membrane</location>
        <topology evidence="8">Multi-pass membrane protein</topology>
    </subcellularLocation>
    <subcellularLocation>
        <location evidence="1">Membrane</location>
        <topology evidence="1">Multi-pass membrane protein</topology>
    </subcellularLocation>
</comment>
<dbReference type="SUPFAM" id="SSF111352">
    <property type="entry name" value="Ammonium transporter"/>
    <property type="match status" value="1"/>
</dbReference>
<evidence type="ECO:0000256" key="6">
    <source>
        <dbReference type="ARBA" id="ARBA00023136"/>
    </source>
</evidence>
<dbReference type="EMBL" id="NWUF01000011">
    <property type="protein sequence ID" value="PCE41949.1"/>
    <property type="molecule type" value="Genomic_DNA"/>
</dbReference>
<reference evidence="10 11" key="1">
    <citation type="submission" date="2017-09" db="EMBL/GenBank/DDBJ databases">
        <title>The Catabolism of 3,6-Dichlorosalicylic acid is Initiated by the Cytochrome P450 Monooxygenase DsmABC in Rhizorhabdus dicambivorans Ndbn-20.</title>
        <authorList>
            <person name="Na L."/>
        </authorList>
    </citation>
    <scope>NUCLEOTIDE SEQUENCE [LARGE SCALE GENOMIC DNA]</scope>
    <source>
        <strain evidence="10 11">Ndbn-20m</strain>
    </source>
</reference>
<evidence type="ECO:0000256" key="5">
    <source>
        <dbReference type="ARBA" id="ARBA00022989"/>
    </source>
</evidence>
<feature type="transmembrane region" description="Helical" evidence="8">
    <location>
        <begin position="313"/>
        <end position="339"/>
    </location>
</feature>
<comment type="caution">
    <text evidence="10">The sequence shown here is derived from an EMBL/GenBank/DDBJ whole genome shotgun (WGS) entry which is preliminary data.</text>
</comment>
<dbReference type="PROSITE" id="PS01219">
    <property type="entry name" value="AMMONIUM_TRANSP"/>
    <property type="match status" value="1"/>
</dbReference>
<sequence length="406" mass="41997">MMGINSGDTAFILVASALVLFMTLPGLALFYGGLVRSKNFLSVLMQCFAIAALVSVLWFAGGYSLAFAAGTPWIGDLSMLGLHGLEGVRQGLTIPENVFALYQMMFAIITPALVIGAFPERVRFGWVMLFSALWLLVVYIPAAHWIWGGGWMATRGVLDFAGGIVVHTTAGISALVIAIMIGRRRGFPQSMIPPHSPAMTMIGAGMLWVGWFGFNGGSALAANAAAGSALTATHLAASAAALAWALLERIKIGKATSVGLVTGAIAGLATVTPAAGYISPLGGILCGVVGAGVCFASVLAIKQRWRVDDSLDVFAVHGIGGMTGSLLLAPLAAAAFGGIGLAEGRTILDQFGAQLLGVVVVAIWSAVASYGLAKLAGLFVPMRVDAEAEHDGLDLSSHGERAYEFD</sequence>
<dbReference type="KEGG" id="rdi:CMV14_15325"/>
<dbReference type="InterPro" id="IPR024041">
    <property type="entry name" value="NH4_transpt_AmtB-like_dom"/>
</dbReference>
<evidence type="ECO:0000256" key="2">
    <source>
        <dbReference type="ARBA" id="ARBA00005887"/>
    </source>
</evidence>
<evidence type="ECO:0000313" key="10">
    <source>
        <dbReference type="EMBL" id="PCE41949.1"/>
    </source>
</evidence>
<dbReference type="NCBIfam" id="TIGR00836">
    <property type="entry name" value="amt"/>
    <property type="match status" value="1"/>
</dbReference>
<evidence type="ECO:0000256" key="4">
    <source>
        <dbReference type="ARBA" id="ARBA00022692"/>
    </source>
</evidence>
<evidence type="ECO:0000256" key="8">
    <source>
        <dbReference type="RuleBase" id="RU362002"/>
    </source>
</evidence>
<feature type="transmembrane region" description="Helical" evidence="8">
    <location>
        <begin position="12"/>
        <end position="31"/>
    </location>
</feature>
<evidence type="ECO:0000313" key="11">
    <source>
        <dbReference type="Proteomes" id="UP000218934"/>
    </source>
</evidence>
<keyword evidence="3 8" id="KW-0813">Transport</keyword>
<dbReference type="InterPro" id="IPR018047">
    <property type="entry name" value="Ammonium_transpt_CS"/>
</dbReference>
<keyword evidence="5 8" id="KW-1133">Transmembrane helix</keyword>
<evidence type="ECO:0000256" key="1">
    <source>
        <dbReference type="ARBA" id="ARBA00004141"/>
    </source>
</evidence>
<gene>
    <name evidence="10" type="ORF">COO09_13080</name>
</gene>
<evidence type="ECO:0000256" key="3">
    <source>
        <dbReference type="ARBA" id="ARBA00022448"/>
    </source>
</evidence>
<feature type="transmembrane region" description="Helical" evidence="8">
    <location>
        <begin position="220"/>
        <end position="246"/>
    </location>
</feature>
<dbReference type="InterPro" id="IPR029020">
    <property type="entry name" value="Ammonium/urea_transptr"/>
</dbReference>
<accession>A0A2A4FUW8</accession>
<comment type="similarity">
    <text evidence="2 8">Belongs to the ammonia transporter channel (TC 1.A.11.2) family.</text>
</comment>
<keyword evidence="4 8" id="KW-0812">Transmembrane</keyword>
<proteinExistence type="inferred from homology"/>
<feature type="transmembrane region" description="Helical" evidence="8">
    <location>
        <begin position="351"/>
        <end position="373"/>
    </location>
</feature>
<dbReference type="InterPro" id="IPR001905">
    <property type="entry name" value="Ammonium_transpt"/>
</dbReference>
<feature type="transmembrane region" description="Helical" evidence="8">
    <location>
        <begin position="125"/>
        <end position="148"/>
    </location>
</feature>
<protein>
    <recommendedName>
        <fullName evidence="8">Ammonium transporter</fullName>
    </recommendedName>
</protein>
<dbReference type="AlphaFoldDB" id="A0A2A4FUW8"/>
<keyword evidence="11" id="KW-1185">Reference proteome</keyword>
<feature type="transmembrane region" description="Helical" evidence="8">
    <location>
        <begin position="160"/>
        <end position="182"/>
    </location>
</feature>
<dbReference type="GO" id="GO:0005886">
    <property type="term" value="C:plasma membrane"/>
    <property type="evidence" value="ECO:0007669"/>
    <property type="project" value="UniProtKB-SubCell"/>
</dbReference>
<dbReference type="RefSeq" id="WP_066963110.1">
    <property type="nucleotide sequence ID" value="NZ_CP023449.1"/>
</dbReference>
<dbReference type="Gene3D" id="1.10.3430.10">
    <property type="entry name" value="Ammonium transporter AmtB like domains"/>
    <property type="match status" value="1"/>
</dbReference>
<feature type="transmembrane region" description="Helical" evidence="8">
    <location>
        <begin position="43"/>
        <end position="69"/>
    </location>
</feature>
<feature type="domain" description="Ammonium transporter AmtB-like" evidence="9">
    <location>
        <begin position="10"/>
        <end position="403"/>
    </location>
</feature>
<name>A0A2A4FUW8_9SPHN</name>
<keyword evidence="7 8" id="KW-0924">Ammonia transport</keyword>
<dbReference type="Proteomes" id="UP000218934">
    <property type="component" value="Unassembled WGS sequence"/>
</dbReference>
<dbReference type="PANTHER" id="PTHR43029">
    <property type="entry name" value="AMMONIUM TRANSPORTER MEP2"/>
    <property type="match status" value="1"/>
</dbReference>
<dbReference type="Pfam" id="PF00909">
    <property type="entry name" value="Ammonium_transp"/>
    <property type="match status" value="1"/>
</dbReference>
<evidence type="ECO:0000259" key="9">
    <source>
        <dbReference type="Pfam" id="PF00909"/>
    </source>
</evidence>
<dbReference type="PANTHER" id="PTHR43029:SF10">
    <property type="entry name" value="AMMONIUM TRANSPORTER MEP2"/>
    <property type="match status" value="1"/>
</dbReference>
<evidence type="ECO:0000256" key="7">
    <source>
        <dbReference type="ARBA" id="ARBA00023177"/>
    </source>
</evidence>
<keyword evidence="6 8" id="KW-0472">Membrane</keyword>
<dbReference type="OrthoDB" id="9814202at2"/>